<comment type="caution">
    <text evidence="2">The sequence shown here is derived from an EMBL/GenBank/DDBJ whole genome shotgun (WGS) entry which is preliminary data.</text>
</comment>
<reference evidence="2" key="1">
    <citation type="submission" date="2021-04" db="EMBL/GenBank/DDBJ databases">
        <authorList>
            <person name="Vanwijnsberghe S."/>
        </authorList>
    </citation>
    <scope>NUCLEOTIDE SEQUENCE</scope>
    <source>
        <strain evidence="2">LMG 31841</strain>
    </source>
</reference>
<evidence type="ECO:0000256" key="1">
    <source>
        <dbReference type="SAM" id="MobiDB-lite"/>
    </source>
</evidence>
<feature type="compositionally biased region" description="Polar residues" evidence="1">
    <location>
        <begin position="1"/>
        <end position="19"/>
    </location>
</feature>
<evidence type="ECO:0000313" key="3">
    <source>
        <dbReference type="Proteomes" id="UP000789704"/>
    </source>
</evidence>
<dbReference type="EMBL" id="CAJQZC010000016">
    <property type="protein sequence ID" value="CAG4925696.1"/>
    <property type="molecule type" value="Genomic_DNA"/>
</dbReference>
<accession>A0A9N8S2V4</accession>
<gene>
    <name evidence="2" type="ORF">LMG31841_05512</name>
</gene>
<evidence type="ECO:0000313" key="2">
    <source>
        <dbReference type="EMBL" id="CAG4925696.1"/>
    </source>
</evidence>
<dbReference type="Proteomes" id="UP000789704">
    <property type="component" value="Unassembled WGS sequence"/>
</dbReference>
<keyword evidence="3" id="KW-1185">Reference proteome</keyword>
<name>A0A9N8S2V4_9BURK</name>
<proteinExistence type="predicted"/>
<feature type="region of interest" description="Disordered" evidence="1">
    <location>
        <begin position="1"/>
        <end position="24"/>
    </location>
</feature>
<dbReference type="AlphaFoldDB" id="A0A9N8S2V4"/>
<organism evidence="2 3">
    <name type="scientific">Paraburkholderia saeva</name>
    <dbReference type="NCBI Taxonomy" id="2777537"/>
    <lineage>
        <taxon>Bacteria</taxon>
        <taxon>Pseudomonadati</taxon>
        <taxon>Pseudomonadota</taxon>
        <taxon>Betaproteobacteria</taxon>
        <taxon>Burkholderiales</taxon>
        <taxon>Burkholderiaceae</taxon>
        <taxon>Paraburkholderia</taxon>
    </lineage>
</organism>
<protein>
    <submittedName>
        <fullName evidence="2">Uncharacterized protein</fullName>
    </submittedName>
</protein>
<sequence length="112" mass="12223">MDQIQVQDIESQPQKTSVKSPKGPIVAIVGDPHLGRHEDVLPTDAGQADTFPNLLLVHIGRGGIDQPVSICDCRSDRSYGFLRLATKHPKSECGHLNSIVQPVHGTFACHHR</sequence>